<dbReference type="GeneID" id="89476519"/>
<sequence>MARIVNSETSSPKRTYRKGNPLTVAERKQASLARKKETHKELRVFLQAELKSELQSICDAEGVTQAEMIERLIKKEVDRKS</sequence>
<accession>A0ABR8ZYY4</accession>
<name>A0ABR8ZYY4_9GAMM</name>
<organism evidence="8 9">
    <name type="scientific">Erwinia persicina</name>
    <dbReference type="NCBI Taxonomy" id="55211"/>
    <lineage>
        <taxon>Bacteria</taxon>
        <taxon>Pseudomonadati</taxon>
        <taxon>Pseudomonadota</taxon>
        <taxon>Gammaproteobacteria</taxon>
        <taxon>Enterobacterales</taxon>
        <taxon>Erwiniaceae</taxon>
        <taxon>Erwinia</taxon>
    </lineage>
</organism>
<evidence type="ECO:0000256" key="5">
    <source>
        <dbReference type="ARBA" id="ARBA00023163"/>
    </source>
</evidence>
<evidence type="ECO:0000256" key="4">
    <source>
        <dbReference type="ARBA" id="ARBA00023125"/>
    </source>
</evidence>
<proteinExistence type="predicted"/>
<evidence type="ECO:0000313" key="9">
    <source>
        <dbReference type="Proteomes" id="UP000661012"/>
    </source>
</evidence>
<evidence type="ECO:0000256" key="1">
    <source>
        <dbReference type="ARBA" id="ARBA00022491"/>
    </source>
</evidence>
<keyword evidence="5" id="KW-0804">Transcription</keyword>
<keyword evidence="2" id="KW-0615">Plasmid copy control</keyword>
<dbReference type="RefSeq" id="WP_191931238.1">
    <property type="nucleotide sequence ID" value="NZ_JACYNM010000028.1"/>
</dbReference>
<keyword evidence="3" id="KW-0805">Transcription regulation</keyword>
<dbReference type="Pfam" id="PF10723">
    <property type="entry name" value="RepB-RCR_reg"/>
    <property type="match status" value="1"/>
</dbReference>
<feature type="region of interest" description="Disordered" evidence="7">
    <location>
        <begin position="1"/>
        <end position="24"/>
    </location>
</feature>
<protein>
    <recommendedName>
        <fullName evidence="6">Protein CopB</fullName>
    </recommendedName>
</protein>
<dbReference type="NCBIfam" id="NF010256">
    <property type="entry name" value="PRK13702.1"/>
    <property type="match status" value="1"/>
</dbReference>
<feature type="compositionally biased region" description="Polar residues" evidence="7">
    <location>
        <begin position="1"/>
        <end position="13"/>
    </location>
</feature>
<evidence type="ECO:0000313" key="8">
    <source>
        <dbReference type="EMBL" id="MBD8108947.1"/>
    </source>
</evidence>
<reference evidence="8 9" key="1">
    <citation type="journal article" date="2020" name="FEMS Microbiol. Ecol.">
        <title>Temporal dynamics of bacterial communities during seed development and maturation.</title>
        <authorList>
            <person name="Chesneau G."/>
            <person name="Torres-Cortes G."/>
            <person name="Briand M."/>
            <person name="Darrasse A."/>
            <person name="Preveaux A."/>
            <person name="Marais C."/>
            <person name="Jacques M.A."/>
            <person name="Shade A."/>
            <person name="Barret M."/>
        </authorList>
    </citation>
    <scope>NUCLEOTIDE SEQUENCE [LARGE SCALE GENOMIC DNA]</scope>
    <source>
        <strain evidence="8 9">CFBP13732</strain>
    </source>
</reference>
<keyword evidence="4" id="KW-0238">DNA-binding</keyword>
<comment type="caution">
    <text evidence="8">The sequence shown here is derived from an EMBL/GenBank/DDBJ whole genome shotgun (WGS) entry which is preliminary data.</text>
</comment>
<dbReference type="EMBL" id="JACYNN010000028">
    <property type="protein sequence ID" value="MBD8108947.1"/>
    <property type="molecule type" value="Genomic_DNA"/>
</dbReference>
<evidence type="ECO:0000256" key="3">
    <source>
        <dbReference type="ARBA" id="ARBA00023015"/>
    </source>
</evidence>
<evidence type="ECO:0000256" key="2">
    <source>
        <dbReference type="ARBA" id="ARBA00022689"/>
    </source>
</evidence>
<evidence type="ECO:0000256" key="6">
    <source>
        <dbReference type="ARBA" id="ARBA00031853"/>
    </source>
</evidence>
<dbReference type="InterPro" id="IPR010985">
    <property type="entry name" value="Ribbon_hlx_hlx"/>
</dbReference>
<dbReference type="InterPro" id="IPR019661">
    <property type="entry name" value="RepA2"/>
</dbReference>
<dbReference type="Proteomes" id="UP000661012">
    <property type="component" value="Unassembled WGS sequence"/>
</dbReference>
<evidence type="ECO:0000256" key="7">
    <source>
        <dbReference type="SAM" id="MobiDB-lite"/>
    </source>
</evidence>
<keyword evidence="1" id="KW-0678">Repressor</keyword>
<dbReference type="SUPFAM" id="SSF47598">
    <property type="entry name" value="Ribbon-helix-helix"/>
    <property type="match status" value="1"/>
</dbReference>
<gene>
    <name evidence="8" type="primary">repA</name>
    <name evidence="8" type="ORF">IFT93_21480</name>
</gene>
<keyword evidence="9" id="KW-1185">Reference proteome</keyword>